<evidence type="ECO:0000313" key="2">
    <source>
        <dbReference type="Proteomes" id="UP000018208"/>
    </source>
</evidence>
<proteinExistence type="predicted"/>
<dbReference type="GeneID" id="94298770"/>
<organism evidence="1 2">
    <name type="scientific">Spironucleus salmonicida</name>
    <dbReference type="NCBI Taxonomy" id="348837"/>
    <lineage>
        <taxon>Eukaryota</taxon>
        <taxon>Metamonada</taxon>
        <taxon>Diplomonadida</taxon>
        <taxon>Hexamitidae</taxon>
        <taxon>Hexamitinae</taxon>
        <taxon>Spironucleus</taxon>
    </lineage>
</organism>
<dbReference type="KEGG" id="ssao:94298770"/>
<evidence type="ECO:0000313" key="1">
    <source>
        <dbReference type="EMBL" id="KAH0572636.1"/>
    </source>
</evidence>
<reference evidence="1 2" key="1">
    <citation type="journal article" date="2014" name="PLoS Genet.">
        <title>The Genome of Spironucleus salmonicida Highlights a Fish Pathogen Adapted to Fluctuating Environments.</title>
        <authorList>
            <person name="Xu F."/>
            <person name="Jerlstrom-Hultqvist J."/>
            <person name="Einarsson E."/>
            <person name="Astvaldsson A."/>
            <person name="Svard S.G."/>
            <person name="Andersson J.O."/>
        </authorList>
    </citation>
    <scope>NUCLEOTIDE SEQUENCE [LARGE SCALE GENOMIC DNA]</scope>
    <source>
        <strain evidence="1 2">ATCC 50377</strain>
    </source>
</reference>
<keyword evidence="2" id="KW-1185">Reference proteome</keyword>
<accession>A0A9P8LQX0</accession>
<sequence length="217" mass="26020">MLFTKQNLLQFSIYIQLLDNNVIMKMFSSQSHLKYMRSQSRKQLENISLSQFSFTKFQQKPKHEDQIQKLFQVYTPQYSKQRVLRNIEVEKNDKEANKSVIIALIHEICKNMLQFDPDDIVFQEFRFQLKYPTLNPNIIDSFKQLKESKIQDTILAQSKLFKFSSEILACPQKKSVELKRKKLHRAYYTCQQIQISDYNQALDVNRYKYIVDQILKK</sequence>
<dbReference type="RefSeq" id="XP_067763409.1">
    <property type="nucleotide sequence ID" value="XM_067908588.1"/>
</dbReference>
<protein>
    <submittedName>
        <fullName evidence="1">Uncharacterized protein</fullName>
    </submittedName>
</protein>
<dbReference type="EMBL" id="AUWU02000005">
    <property type="protein sequence ID" value="KAH0572636.1"/>
    <property type="molecule type" value="Genomic_DNA"/>
</dbReference>
<comment type="caution">
    <text evidence="1">The sequence shown here is derived from an EMBL/GenBank/DDBJ whole genome shotgun (WGS) entry which is preliminary data.</text>
</comment>
<dbReference type="Proteomes" id="UP000018208">
    <property type="component" value="Unassembled WGS sequence"/>
</dbReference>
<gene>
    <name evidence="1" type="ORF">SS50377_24747</name>
</gene>
<dbReference type="AlphaFoldDB" id="A0A9P8LQX0"/>
<name>A0A9P8LQX0_9EUKA</name>